<dbReference type="Gene3D" id="2.60.120.1440">
    <property type="match status" value="1"/>
</dbReference>
<dbReference type="Pfam" id="PF04773">
    <property type="entry name" value="FecR"/>
    <property type="match status" value="1"/>
</dbReference>
<evidence type="ECO:0000313" key="6">
    <source>
        <dbReference type="Proteomes" id="UP000256321"/>
    </source>
</evidence>
<keyword evidence="1" id="KW-0812">Transmembrane</keyword>
<evidence type="ECO:0000313" key="7">
    <source>
        <dbReference type="Proteomes" id="UP000629596"/>
    </source>
</evidence>
<dbReference type="PANTHER" id="PTHR30273">
    <property type="entry name" value="PERIPLASMIC SIGNAL SENSOR AND SIGMA FACTOR ACTIVATOR FECR-RELATED"/>
    <property type="match status" value="1"/>
</dbReference>
<name>A0A3D8H9W2_9BACT</name>
<accession>A0A3D8H9W2</accession>
<dbReference type="GO" id="GO:0016989">
    <property type="term" value="F:sigma factor antagonist activity"/>
    <property type="evidence" value="ECO:0007669"/>
    <property type="project" value="TreeGrafter"/>
</dbReference>
<dbReference type="Proteomes" id="UP000256321">
    <property type="component" value="Unassembled WGS sequence"/>
</dbReference>
<dbReference type="EMBL" id="QREV01000069">
    <property type="protein sequence ID" value="RDU47631.1"/>
    <property type="molecule type" value="Genomic_DNA"/>
</dbReference>
<feature type="domain" description="Protein FecR C-terminal" evidence="3">
    <location>
        <begin position="257"/>
        <end position="325"/>
    </location>
</feature>
<protein>
    <submittedName>
        <fullName evidence="4">FecR domain-containing protein</fullName>
    </submittedName>
    <submittedName>
        <fullName evidence="5">FecR family protein</fullName>
    </submittedName>
</protein>
<sequence>MKESVDILIISYLKGEATPEQQNELLAWLEADVENKLYFRSIKDVYDLGRIESDLLNSQVDRQWKKFLDHVLPSRRNHRWLQLGKNMLRYAAVFMFGLVCMQLISYFADKREVSSRLTKIETGVGERSKVSLPDGSTVWVNACSSISYDGSFGEKDRTVHMKGEAYFEVKKDSTRPFLVHADQFTFRVTGTSFNVYAFDDDHEMSLALIEGSVTAEKGTYTEKIRPGEVLVYDKTHAKISHKQLITSSYTAWRYGEMFFDKMTFEELTLRLERNFNVKFKFENQKIKKESFGGSFRKYESLETIMKVISTSTPVKYRIEKDTVYIK</sequence>
<dbReference type="AlphaFoldDB" id="A0A3D8H9W2"/>
<keyword evidence="7" id="KW-1185">Reference proteome</keyword>
<dbReference type="InterPro" id="IPR012373">
    <property type="entry name" value="Ferrdict_sens_TM"/>
</dbReference>
<comment type="caution">
    <text evidence="5">The sequence shown here is derived from an EMBL/GenBank/DDBJ whole genome shotgun (WGS) entry which is preliminary data.</text>
</comment>
<dbReference type="PANTHER" id="PTHR30273:SF2">
    <property type="entry name" value="PROTEIN FECR"/>
    <property type="match status" value="1"/>
</dbReference>
<evidence type="ECO:0000313" key="5">
    <source>
        <dbReference type="EMBL" id="RDU47631.1"/>
    </source>
</evidence>
<dbReference type="PIRSF" id="PIRSF018266">
    <property type="entry name" value="FecR"/>
    <property type="match status" value="1"/>
</dbReference>
<evidence type="ECO:0000256" key="1">
    <source>
        <dbReference type="SAM" id="Phobius"/>
    </source>
</evidence>
<dbReference type="RefSeq" id="WP_115501123.1">
    <property type="nucleotide sequence ID" value="NZ_JACRTI010000069.1"/>
</dbReference>
<dbReference type="InterPro" id="IPR032508">
    <property type="entry name" value="FecR_C"/>
</dbReference>
<evidence type="ECO:0000313" key="4">
    <source>
        <dbReference type="EMBL" id="MBC8603628.1"/>
    </source>
</evidence>
<reference evidence="5 6" key="1">
    <citation type="submission" date="2018-07" db="EMBL/GenBank/DDBJ databases">
        <title>Parabacteroides acidifaciens nov. sp., isolated from human feces.</title>
        <authorList>
            <person name="Wang Y.J."/>
        </authorList>
    </citation>
    <scope>NUCLEOTIDE SEQUENCE [LARGE SCALE GENOMIC DNA]</scope>
    <source>
        <strain evidence="5 6">426-9</strain>
    </source>
</reference>
<dbReference type="Proteomes" id="UP000629596">
    <property type="component" value="Unassembled WGS sequence"/>
</dbReference>
<feature type="transmembrane region" description="Helical" evidence="1">
    <location>
        <begin position="87"/>
        <end position="108"/>
    </location>
</feature>
<dbReference type="InterPro" id="IPR006860">
    <property type="entry name" value="FecR"/>
</dbReference>
<reference evidence="4 7" key="2">
    <citation type="submission" date="2020-08" db="EMBL/GenBank/DDBJ databases">
        <title>Genome public.</title>
        <authorList>
            <person name="Liu C."/>
            <person name="Sun Q."/>
        </authorList>
    </citation>
    <scope>NUCLEOTIDE SEQUENCE [LARGE SCALE GENOMIC DNA]</scope>
    <source>
        <strain evidence="4 7">426_9</strain>
    </source>
</reference>
<gene>
    <name evidence="5" type="ORF">DWU89_18550</name>
    <name evidence="4" type="ORF">H8784_18105</name>
</gene>
<dbReference type="EMBL" id="JACRTI010000069">
    <property type="protein sequence ID" value="MBC8603628.1"/>
    <property type="molecule type" value="Genomic_DNA"/>
</dbReference>
<evidence type="ECO:0000259" key="3">
    <source>
        <dbReference type="Pfam" id="PF16344"/>
    </source>
</evidence>
<dbReference type="Pfam" id="PF16344">
    <property type="entry name" value="FecR_C"/>
    <property type="match status" value="1"/>
</dbReference>
<organism evidence="5 6">
    <name type="scientific">Parabacteroides acidifaciens</name>
    <dbReference type="NCBI Taxonomy" id="2290935"/>
    <lineage>
        <taxon>Bacteria</taxon>
        <taxon>Pseudomonadati</taxon>
        <taxon>Bacteroidota</taxon>
        <taxon>Bacteroidia</taxon>
        <taxon>Bacteroidales</taxon>
        <taxon>Tannerellaceae</taxon>
        <taxon>Parabacteroides</taxon>
    </lineage>
</organism>
<keyword evidence="1" id="KW-1133">Transmembrane helix</keyword>
<evidence type="ECO:0000259" key="2">
    <source>
        <dbReference type="Pfam" id="PF04773"/>
    </source>
</evidence>
<feature type="domain" description="FecR protein" evidence="2">
    <location>
        <begin position="119"/>
        <end position="213"/>
    </location>
</feature>
<keyword evidence="1" id="KW-0472">Membrane</keyword>
<dbReference type="Gene3D" id="3.55.50.30">
    <property type="match status" value="1"/>
</dbReference>
<proteinExistence type="predicted"/>